<organism evidence="2 3">
    <name type="scientific">Nocardioides bigeumensis</name>
    <dbReference type="NCBI Taxonomy" id="433657"/>
    <lineage>
        <taxon>Bacteria</taxon>
        <taxon>Bacillati</taxon>
        <taxon>Actinomycetota</taxon>
        <taxon>Actinomycetes</taxon>
        <taxon>Propionibacteriales</taxon>
        <taxon>Nocardioidaceae</taxon>
        <taxon>Nocardioides</taxon>
    </lineage>
</organism>
<feature type="transmembrane region" description="Helical" evidence="1">
    <location>
        <begin position="18"/>
        <end position="38"/>
    </location>
</feature>
<sequence length="160" mass="16726">MTTQAPNRSTHRTHIQTAALVVGAVFLLVGVLGFVPGITTNYDQMEAGGHESGAELLGIFQVSVLHNIVHLLFGVAGIALARSVNGARTFLVGGGTIYLVLWIYGLVVDHDSAANFVPLNSADNWLHLVLGLGMVALGLALGRRTENASDRGTTHGSATS</sequence>
<reference evidence="2 3" key="1">
    <citation type="journal article" date="2019" name="Int. J. Syst. Evol. Microbiol.">
        <title>The Global Catalogue of Microorganisms (GCM) 10K type strain sequencing project: providing services to taxonomists for standard genome sequencing and annotation.</title>
        <authorList>
            <consortium name="The Broad Institute Genomics Platform"/>
            <consortium name="The Broad Institute Genome Sequencing Center for Infectious Disease"/>
            <person name="Wu L."/>
            <person name="Ma J."/>
        </authorList>
    </citation>
    <scope>NUCLEOTIDE SEQUENCE [LARGE SCALE GENOMIC DNA]</scope>
    <source>
        <strain evidence="2 3">JCM 16021</strain>
    </source>
</reference>
<feature type="transmembrane region" description="Helical" evidence="1">
    <location>
        <begin position="87"/>
        <end position="105"/>
    </location>
</feature>
<dbReference type="Proteomes" id="UP001500575">
    <property type="component" value="Unassembled WGS sequence"/>
</dbReference>
<evidence type="ECO:0000313" key="2">
    <source>
        <dbReference type="EMBL" id="GAA2121380.1"/>
    </source>
</evidence>
<dbReference type="RefSeq" id="WP_344303112.1">
    <property type="nucleotide sequence ID" value="NZ_BAAAQQ010000007.1"/>
</dbReference>
<keyword evidence="1" id="KW-0472">Membrane</keyword>
<evidence type="ECO:0000256" key="1">
    <source>
        <dbReference type="SAM" id="Phobius"/>
    </source>
</evidence>
<dbReference type="Pfam" id="PF14325">
    <property type="entry name" value="DUF4383"/>
    <property type="match status" value="1"/>
</dbReference>
<accession>A0ABN2Y4I8</accession>
<keyword evidence="1" id="KW-1133">Transmembrane helix</keyword>
<gene>
    <name evidence="2" type="ORF">GCM10009843_15540</name>
</gene>
<name>A0ABN2Y4I8_9ACTN</name>
<proteinExistence type="predicted"/>
<evidence type="ECO:0000313" key="3">
    <source>
        <dbReference type="Proteomes" id="UP001500575"/>
    </source>
</evidence>
<keyword evidence="3" id="KW-1185">Reference proteome</keyword>
<comment type="caution">
    <text evidence="2">The sequence shown here is derived from an EMBL/GenBank/DDBJ whole genome shotgun (WGS) entry which is preliminary data.</text>
</comment>
<keyword evidence="1" id="KW-0812">Transmembrane</keyword>
<dbReference type="EMBL" id="BAAAQQ010000007">
    <property type="protein sequence ID" value="GAA2121380.1"/>
    <property type="molecule type" value="Genomic_DNA"/>
</dbReference>
<feature type="transmembrane region" description="Helical" evidence="1">
    <location>
        <begin position="58"/>
        <end position="80"/>
    </location>
</feature>
<protein>
    <submittedName>
        <fullName evidence="2">DUF4383 domain-containing protein</fullName>
    </submittedName>
</protein>
<feature type="transmembrane region" description="Helical" evidence="1">
    <location>
        <begin position="125"/>
        <end position="142"/>
    </location>
</feature>